<gene>
    <name evidence="1" type="ORF">L195_g061075</name>
</gene>
<name>A0A2K3K7L1_TRIPR</name>
<sequence>MAAEQGDRFSSIEVPLLDDEKVYKVNGSKTKDEHHTIHEGNTSLFKTCFHLVNGIS</sequence>
<evidence type="ECO:0000313" key="1">
    <source>
        <dbReference type="EMBL" id="PNX62278.1"/>
    </source>
</evidence>
<dbReference type="AlphaFoldDB" id="A0A2K3K7L1"/>
<feature type="non-terminal residue" evidence="1">
    <location>
        <position position="56"/>
    </location>
</feature>
<comment type="caution">
    <text evidence="1">The sequence shown here is derived from an EMBL/GenBank/DDBJ whole genome shotgun (WGS) entry which is preliminary data.</text>
</comment>
<reference evidence="1 2" key="1">
    <citation type="journal article" date="2014" name="Am. J. Bot.">
        <title>Genome assembly and annotation for red clover (Trifolium pratense; Fabaceae).</title>
        <authorList>
            <person name="Istvanek J."/>
            <person name="Jaros M."/>
            <person name="Krenek A."/>
            <person name="Repkova J."/>
        </authorList>
    </citation>
    <scope>NUCLEOTIDE SEQUENCE [LARGE SCALE GENOMIC DNA]</scope>
    <source>
        <strain evidence="2">cv. Tatra</strain>
        <tissue evidence="1">Young leaves</tissue>
    </source>
</reference>
<organism evidence="1 2">
    <name type="scientific">Trifolium pratense</name>
    <name type="common">Red clover</name>
    <dbReference type="NCBI Taxonomy" id="57577"/>
    <lineage>
        <taxon>Eukaryota</taxon>
        <taxon>Viridiplantae</taxon>
        <taxon>Streptophyta</taxon>
        <taxon>Embryophyta</taxon>
        <taxon>Tracheophyta</taxon>
        <taxon>Spermatophyta</taxon>
        <taxon>Magnoliopsida</taxon>
        <taxon>eudicotyledons</taxon>
        <taxon>Gunneridae</taxon>
        <taxon>Pentapetalae</taxon>
        <taxon>rosids</taxon>
        <taxon>fabids</taxon>
        <taxon>Fabales</taxon>
        <taxon>Fabaceae</taxon>
        <taxon>Papilionoideae</taxon>
        <taxon>50 kb inversion clade</taxon>
        <taxon>NPAAA clade</taxon>
        <taxon>Hologalegina</taxon>
        <taxon>IRL clade</taxon>
        <taxon>Trifolieae</taxon>
        <taxon>Trifolium</taxon>
    </lineage>
</organism>
<dbReference type="EMBL" id="ASHM01146685">
    <property type="protein sequence ID" value="PNX62278.1"/>
    <property type="molecule type" value="Genomic_DNA"/>
</dbReference>
<evidence type="ECO:0000313" key="2">
    <source>
        <dbReference type="Proteomes" id="UP000236291"/>
    </source>
</evidence>
<accession>A0A2K3K7L1</accession>
<proteinExistence type="predicted"/>
<dbReference type="Proteomes" id="UP000236291">
    <property type="component" value="Unassembled WGS sequence"/>
</dbReference>
<reference evidence="1 2" key="2">
    <citation type="journal article" date="2017" name="Front. Plant Sci.">
        <title>Gene Classification and Mining of Molecular Markers Useful in Red Clover (Trifolium pratense) Breeding.</title>
        <authorList>
            <person name="Istvanek J."/>
            <person name="Dluhosova J."/>
            <person name="Dluhos P."/>
            <person name="Patkova L."/>
            <person name="Nedelnik J."/>
            <person name="Repkova J."/>
        </authorList>
    </citation>
    <scope>NUCLEOTIDE SEQUENCE [LARGE SCALE GENOMIC DNA]</scope>
    <source>
        <strain evidence="2">cv. Tatra</strain>
        <tissue evidence="1">Young leaves</tissue>
    </source>
</reference>
<protein>
    <submittedName>
        <fullName evidence="1">Vacuolar amino acid transporter 1-like protein</fullName>
    </submittedName>
</protein>